<keyword evidence="5" id="KW-1185">Reference proteome</keyword>
<dbReference type="GO" id="GO:0016757">
    <property type="term" value="F:glycosyltransferase activity"/>
    <property type="evidence" value="ECO:0007669"/>
    <property type="project" value="UniProtKB-KW"/>
</dbReference>
<proteinExistence type="predicted"/>
<dbReference type="Proteomes" id="UP000009080">
    <property type="component" value="Chromosome"/>
</dbReference>
<dbReference type="PANTHER" id="PTHR30163">
    <property type="entry name" value="MEMBRANE-BOUND LYTIC MUREIN TRANSGLYCOSYLASE B"/>
    <property type="match status" value="1"/>
</dbReference>
<dbReference type="GO" id="GO:0009253">
    <property type="term" value="P:peptidoglycan catabolic process"/>
    <property type="evidence" value="ECO:0007669"/>
    <property type="project" value="TreeGrafter"/>
</dbReference>
<dbReference type="InterPro" id="IPR011757">
    <property type="entry name" value="Lytic_transglycosylase_MltB"/>
</dbReference>
<keyword evidence="4" id="KW-0328">Glycosyltransferase</keyword>
<keyword evidence="4" id="KW-0808">Transferase</keyword>
<organism evidence="4 5">
    <name type="scientific">Teredinibacter turnerae (strain ATCC 39867 / T7901)</name>
    <dbReference type="NCBI Taxonomy" id="377629"/>
    <lineage>
        <taxon>Bacteria</taxon>
        <taxon>Pseudomonadati</taxon>
        <taxon>Pseudomonadota</taxon>
        <taxon>Gammaproteobacteria</taxon>
        <taxon>Cellvibrionales</taxon>
        <taxon>Cellvibrionaceae</taxon>
        <taxon>Teredinibacter</taxon>
    </lineage>
</organism>
<dbReference type="FunFam" id="1.10.8.350:FF:000001">
    <property type="entry name" value="Lytic murein transglycosylase B"/>
    <property type="match status" value="1"/>
</dbReference>
<reference evidence="4 5" key="1">
    <citation type="journal article" date="2009" name="PLoS ONE">
        <title>The complete genome of Teredinibacter turnerae T7901: an intracellular endosymbiont of marine wood-boring bivalves (shipworms).</title>
        <authorList>
            <person name="Yang J.C."/>
            <person name="Madupu R."/>
            <person name="Durkin A.S."/>
            <person name="Ekborg N.A."/>
            <person name="Pedamallu C.S."/>
            <person name="Hostetler J.B."/>
            <person name="Radune D."/>
            <person name="Toms B.S."/>
            <person name="Henrissat B."/>
            <person name="Coutinho P.M."/>
            <person name="Schwarz S."/>
            <person name="Field L."/>
            <person name="Trindade-Silva A.E."/>
            <person name="Soares C.A.G."/>
            <person name="Elshahawi S."/>
            <person name="Hanora A."/>
            <person name="Schmidt E.W."/>
            <person name="Haygood M.G."/>
            <person name="Posfai J."/>
            <person name="Benner J."/>
            <person name="Madinger C."/>
            <person name="Nove J."/>
            <person name="Anton B."/>
            <person name="Chaudhary K."/>
            <person name="Foster J."/>
            <person name="Holman A."/>
            <person name="Kumar S."/>
            <person name="Lessard P.A."/>
            <person name="Luyten Y.A."/>
            <person name="Slatko B."/>
            <person name="Wood N."/>
            <person name="Wu B."/>
            <person name="Teplitski M."/>
            <person name="Mougous J.D."/>
            <person name="Ward N."/>
            <person name="Eisen J.A."/>
            <person name="Badger J.H."/>
            <person name="Distel D.L."/>
        </authorList>
    </citation>
    <scope>NUCLEOTIDE SEQUENCE [LARGE SCALE GENOMIC DNA]</scope>
    <source>
        <strain evidence="5">ATCC 39867 / T7901</strain>
    </source>
</reference>
<dbReference type="CAZy" id="GH103">
    <property type="family name" value="Glycoside Hydrolase Family 103"/>
</dbReference>
<dbReference type="EC" id="2.4.-.-" evidence="4"/>
<feature type="chain" id="PRO_5002947058" evidence="2">
    <location>
        <begin position="21"/>
        <end position="329"/>
    </location>
</feature>
<protein>
    <submittedName>
        <fullName evidence="4">Lytic murein transglycosylase B</fullName>
        <ecNumber evidence="4">2.4.-.-</ecNumber>
    </submittedName>
</protein>
<feature type="active site" evidence="1">
    <location>
        <position position="121"/>
    </location>
</feature>
<dbReference type="Gene3D" id="1.10.8.350">
    <property type="entry name" value="Bacterial muramidase"/>
    <property type="match status" value="1"/>
</dbReference>
<dbReference type="InterPro" id="IPR023346">
    <property type="entry name" value="Lysozyme-like_dom_sf"/>
</dbReference>
<dbReference type="STRING" id="377629.TERTU_0605"/>
<dbReference type="CDD" id="cd13399">
    <property type="entry name" value="Slt35-like"/>
    <property type="match status" value="1"/>
</dbReference>
<feature type="domain" description="Transglycosylase SLT" evidence="3">
    <location>
        <begin position="26"/>
        <end position="318"/>
    </location>
</feature>
<dbReference type="EMBL" id="CP001614">
    <property type="protein sequence ID" value="ACR13761.1"/>
    <property type="molecule type" value="Genomic_DNA"/>
</dbReference>
<evidence type="ECO:0000259" key="3">
    <source>
        <dbReference type="Pfam" id="PF13406"/>
    </source>
</evidence>
<evidence type="ECO:0000256" key="2">
    <source>
        <dbReference type="SAM" id="SignalP"/>
    </source>
</evidence>
<dbReference type="HOGENOM" id="CLU_035402_1_1_6"/>
<dbReference type="OrthoDB" id="9772911at2"/>
<dbReference type="AlphaFoldDB" id="C5BNN5"/>
<dbReference type="SUPFAM" id="SSF53955">
    <property type="entry name" value="Lysozyme-like"/>
    <property type="match status" value="1"/>
</dbReference>
<accession>C5BNN5</accession>
<gene>
    <name evidence="4" type="primary">mltB</name>
    <name evidence="4" type="ordered locus">TERTU_0605</name>
</gene>
<evidence type="ECO:0000313" key="5">
    <source>
        <dbReference type="Proteomes" id="UP000009080"/>
    </source>
</evidence>
<feature type="signal peptide" evidence="2">
    <location>
        <begin position="1"/>
        <end position="20"/>
    </location>
</feature>
<dbReference type="RefSeq" id="WP_015819876.1">
    <property type="nucleotide sequence ID" value="NC_012997.1"/>
</dbReference>
<evidence type="ECO:0000256" key="1">
    <source>
        <dbReference type="PIRSR" id="PIRSR611757-1"/>
    </source>
</evidence>
<dbReference type="InterPro" id="IPR031304">
    <property type="entry name" value="SLT_2"/>
</dbReference>
<evidence type="ECO:0000313" key="4">
    <source>
        <dbReference type="EMBL" id="ACR13761.1"/>
    </source>
</evidence>
<dbReference type="KEGG" id="ttu:TERTU_0605"/>
<dbReference type="eggNOG" id="COG2951">
    <property type="taxonomic scope" value="Bacteria"/>
</dbReference>
<keyword evidence="2" id="KW-0732">Signal</keyword>
<dbReference type="PANTHER" id="PTHR30163:SF9">
    <property type="entry name" value="MEMBRANE-BOUND LYTIC MUREIN TRANSGLYCOSYLASE B"/>
    <property type="match status" value="1"/>
</dbReference>
<sequence length="329" mass="37354">MLKKFCSVVVFLMGSTPVLADYSTHPGAQAFVKTLVQEHQFEESYVLDMLRQAEKKQSILDAIARPAEKTKPWKDYRKIFLGEPRIQQGIEFWNNNKATLARAAEEFGVDEQMIVAILGIETRYGKHTGGYRVLDALATLGFDYTPRGKFFLKELENAFLLAREQKVALPELTGSYAGAMGYGQFIPSSYRAYAVDFDGDGKADIWNNPVDAIGSIANYFRRHGWQRGEIVVTRAHIAGNYDKSVLNEKIRPHFTLSELAERGYTPVNAKLKGADKAVPLSYDGEYGKEIWLGFNNFYAITRYNRSQLYAMAAYQLSEELRYGFEKQVR</sequence>
<dbReference type="GO" id="GO:0008933">
    <property type="term" value="F:peptidoglycan lytic transglycosylase activity"/>
    <property type="evidence" value="ECO:0007669"/>
    <property type="project" value="TreeGrafter"/>
</dbReference>
<dbReference type="Gene3D" id="1.10.530.10">
    <property type="match status" value="1"/>
</dbReference>
<dbReference type="NCBIfam" id="TIGR02282">
    <property type="entry name" value="MltB"/>
    <property type="match status" value="1"/>
</dbReference>
<dbReference type="Pfam" id="PF13406">
    <property type="entry name" value="SLT_2"/>
    <property type="match status" value="1"/>
</dbReference>
<name>C5BNN5_TERTT</name>
<dbReference type="InterPro" id="IPR043426">
    <property type="entry name" value="MltB-like"/>
</dbReference>